<dbReference type="InterPro" id="IPR004776">
    <property type="entry name" value="Mem_transp_PIN-like"/>
</dbReference>
<name>A0A9D2RWA9_9FIRM</name>
<comment type="subcellular location">
    <subcellularLocation>
        <location evidence="1">Cell membrane</location>
        <topology evidence="1">Multi-pass membrane protein</topology>
    </subcellularLocation>
</comment>
<feature type="transmembrane region" description="Helical" evidence="8">
    <location>
        <begin position="36"/>
        <end position="55"/>
    </location>
</feature>
<comment type="similarity">
    <text evidence="2">Belongs to the auxin efflux carrier (TC 2.A.69) family.</text>
</comment>
<feature type="transmembrane region" description="Helical" evidence="8">
    <location>
        <begin position="128"/>
        <end position="149"/>
    </location>
</feature>
<evidence type="ECO:0000256" key="8">
    <source>
        <dbReference type="SAM" id="Phobius"/>
    </source>
</evidence>
<dbReference type="PANTHER" id="PTHR36838">
    <property type="entry name" value="AUXIN EFFLUX CARRIER FAMILY PROTEIN"/>
    <property type="match status" value="1"/>
</dbReference>
<dbReference type="GO" id="GO:0005886">
    <property type="term" value="C:plasma membrane"/>
    <property type="evidence" value="ECO:0007669"/>
    <property type="project" value="UniProtKB-SubCell"/>
</dbReference>
<evidence type="ECO:0000256" key="3">
    <source>
        <dbReference type="ARBA" id="ARBA00022448"/>
    </source>
</evidence>
<organism evidence="9 10">
    <name type="scientific">Candidatus Blautia faecavium</name>
    <dbReference type="NCBI Taxonomy" id="2838487"/>
    <lineage>
        <taxon>Bacteria</taxon>
        <taxon>Bacillati</taxon>
        <taxon>Bacillota</taxon>
        <taxon>Clostridia</taxon>
        <taxon>Lachnospirales</taxon>
        <taxon>Lachnospiraceae</taxon>
        <taxon>Blautia</taxon>
    </lineage>
</organism>
<evidence type="ECO:0000256" key="1">
    <source>
        <dbReference type="ARBA" id="ARBA00004651"/>
    </source>
</evidence>
<evidence type="ECO:0000313" key="10">
    <source>
        <dbReference type="Proteomes" id="UP000823842"/>
    </source>
</evidence>
<dbReference type="EMBL" id="DWYZ01000192">
    <property type="protein sequence ID" value="HJB29143.1"/>
    <property type="molecule type" value="Genomic_DNA"/>
</dbReference>
<accession>A0A9D2RWA9</accession>
<dbReference type="Proteomes" id="UP000823842">
    <property type="component" value="Unassembled WGS sequence"/>
</dbReference>
<keyword evidence="3" id="KW-0813">Transport</keyword>
<dbReference type="PANTHER" id="PTHR36838:SF1">
    <property type="entry name" value="SLR1864 PROTEIN"/>
    <property type="match status" value="1"/>
</dbReference>
<evidence type="ECO:0000256" key="7">
    <source>
        <dbReference type="ARBA" id="ARBA00023136"/>
    </source>
</evidence>
<feature type="transmembrane region" description="Helical" evidence="8">
    <location>
        <begin position="100"/>
        <end position="122"/>
    </location>
</feature>
<keyword evidence="7 8" id="KW-0472">Membrane</keyword>
<keyword evidence="5 8" id="KW-0812">Transmembrane</keyword>
<comment type="caution">
    <text evidence="9">The sequence shown here is derived from an EMBL/GenBank/DDBJ whole genome shotgun (WGS) entry which is preliminary data.</text>
</comment>
<evidence type="ECO:0000256" key="5">
    <source>
        <dbReference type="ARBA" id="ARBA00022692"/>
    </source>
</evidence>
<keyword evidence="6 8" id="KW-1133">Transmembrane helix</keyword>
<dbReference type="InterPro" id="IPR038770">
    <property type="entry name" value="Na+/solute_symporter_sf"/>
</dbReference>
<feature type="transmembrane region" description="Helical" evidence="8">
    <location>
        <begin position="67"/>
        <end position="88"/>
    </location>
</feature>
<protein>
    <submittedName>
        <fullName evidence="9">AEC family transporter</fullName>
    </submittedName>
</protein>
<feature type="transmembrane region" description="Helical" evidence="8">
    <location>
        <begin position="6"/>
        <end position="24"/>
    </location>
</feature>
<feature type="transmembrane region" description="Helical" evidence="8">
    <location>
        <begin position="250"/>
        <end position="268"/>
    </location>
</feature>
<feature type="transmembrane region" description="Helical" evidence="8">
    <location>
        <begin position="280"/>
        <end position="302"/>
    </location>
</feature>
<evidence type="ECO:0000256" key="4">
    <source>
        <dbReference type="ARBA" id="ARBA00022475"/>
    </source>
</evidence>
<feature type="transmembrane region" description="Helical" evidence="8">
    <location>
        <begin position="161"/>
        <end position="180"/>
    </location>
</feature>
<sequence>MSAEIVLQQMIIIFLLIMTGYIVYKRGIIQNNVAKGISALVVNVCNPALLIRSAFDHDASITYDKILYAVVGGAVLYAVLILASLFLPKLLSVGEKWKKHYALMCLFGNTGFIGIPLVSAVFGEHAVIYVAVFNIYFNLLFYTYGIWLADGGKNSFSLKNFLNVGNIAIVLTIIIFAFQIRLPEVVTSTVDYMADTTTFLAMVVIGISLARTDLKAIFAEKKLYPFIILRFLVIPVAVSFILRLFIRDDIVYGVTILMASVPVANLPLMRVEEVGGDGAVLSKGIILSTVLSLLTIPVVTLFV</sequence>
<reference evidence="9" key="2">
    <citation type="submission" date="2021-04" db="EMBL/GenBank/DDBJ databases">
        <authorList>
            <person name="Gilroy R."/>
        </authorList>
    </citation>
    <scope>NUCLEOTIDE SEQUENCE</scope>
    <source>
        <strain evidence="9">ChiSjej1B19-5720</strain>
    </source>
</reference>
<dbReference type="Pfam" id="PF03547">
    <property type="entry name" value="Mem_trans"/>
    <property type="match status" value="2"/>
</dbReference>
<feature type="transmembrane region" description="Helical" evidence="8">
    <location>
        <begin position="192"/>
        <end position="211"/>
    </location>
</feature>
<dbReference type="AlphaFoldDB" id="A0A9D2RWA9"/>
<gene>
    <name evidence="9" type="ORF">IAA06_10190</name>
</gene>
<evidence type="ECO:0000256" key="2">
    <source>
        <dbReference type="ARBA" id="ARBA00010145"/>
    </source>
</evidence>
<evidence type="ECO:0000256" key="6">
    <source>
        <dbReference type="ARBA" id="ARBA00022989"/>
    </source>
</evidence>
<evidence type="ECO:0000313" key="9">
    <source>
        <dbReference type="EMBL" id="HJB29143.1"/>
    </source>
</evidence>
<dbReference type="GO" id="GO:0055085">
    <property type="term" value="P:transmembrane transport"/>
    <property type="evidence" value="ECO:0007669"/>
    <property type="project" value="InterPro"/>
</dbReference>
<feature type="transmembrane region" description="Helical" evidence="8">
    <location>
        <begin position="223"/>
        <end position="244"/>
    </location>
</feature>
<proteinExistence type="inferred from homology"/>
<keyword evidence="4" id="KW-1003">Cell membrane</keyword>
<reference evidence="9" key="1">
    <citation type="journal article" date="2021" name="PeerJ">
        <title>Extensive microbial diversity within the chicken gut microbiome revealed by metagenomics and culture.</title>
        <authorList>
            <person name="Gilroy R."/>
            <person name="Ravi A."/>
            <person name="Getino M."/>
            <person name="Pursley I."/>
            <person name="Horton D.L."/>
            <person name="Alikhan N.F."/>
            <person name="Baker D."/>
            <person name="Gharbi K."/>
            <person name="Hall N."/>
            <person name="Watson M."/>
            <person name="Adriaenssens E.M."/>
            <person name="Foster-Nyarko E."/>
            <person name="Jarju S."/>
            <person name="Secka A."/>
            <person name="Antonio M."/>
            <person name="Oren A."/>
            <person name="Chaudhuri R.R."/>
            <person name="La Ragione R."/>
            <person name="Hildebrand F."/>
            <person name="Pallen M.J."/>
        </authorList>
    </citation>
    <scope>NUCLEOTIDE SEQUENCE</scope>
    <source>
        <strain evidence="9">ChiSjej1B19-5720</strain>
    </source>
</reference>
<dbReference type="Gene3D" id="1.20.1530.20">
    <property type="match status" value="1"/>
</dbReference>